<dbReference type="OrthoDB" id="9812065at2"/>
<feature type="region of interest" description="Disordered" evidence="3">
    <location>
        <begin position="247"/>
        <end position="274"/>
    </location>
</feature>
<dbReference type="GO" id="GO:0016810">
    <property type="term" value="F:hydrolase activity, acting on carbon-nitrogen (but not peptide) bonds"/>
    <property type="evidence" value="ECO:0007669"/>
    <property type="project" value="InterPro"/>
</dbReference>
<evidence type="ECO:0000256" key="3">
    <source>
        <dbReference type="SAM" id="MobiDB-lite"/>
    </source>
</evidence>
<feature type="domain" description="NodB homology" evidence="5">
    <location>
        <begin position="278"/>
        <end position="452"/>
    </location>
</feature>
<dbReference type="GO" id="GO:0046872">
    <property type="term" value="F:metal ion binding"/>
    <property type="evidence" value="ECO:0007669"/>
    <property type="project" value="UniProtKB-KW"/>
</dbReference>
<sequence length="476" mass="54284">MKRMIISITILLLILLTACSTASTDKKASGQSEGNKDTQLNFEIESIIEEYEDYRLAVHYPQTSNDQLNQIILDYVKKNIANFKQDSYQLKQEENSKASHEFNIDFELLHTSGGIVSIEFKEVTDFGTDQPVIGNSVLNFDLSKGKRLKLAHLFKKDSDYLSKLSEYVINQLRTNERLEAGFDEGWIKRSILPQEESFQVFSFNEDGITLYYQPSNKEKKAPVVKVTVPEYQLIDIMKERYSQALKHNNPEPLSKNLSSSSKDIQQSTKQLRDRQKNKRIALTFDDGPHPIVTKQVLEELETYGGNATFFVLGNRLAYYPELVKQIAASGHEIGNHSWNHRELTRLEPSAIEEQLHRTSAKLEELTGKYPRIVKAPYGHVNKEVQQVAGLPIINNSHDIETWRLADPQSIINEVMTKAEDGAIISLQEASPYVDKVIEPLLRRLNEEGYQFVTVSELRKEEQTDMAGAPPVLAWLP</sequence>
<dbReference type="InterPro" id="IPR050248">
    <property type="entry name" value="Polysacc_deacetylase_ArnD"/>
</dbReference>
<dbReference type="Gene3D" id="3.90.640.20">
    <property type="entry name" value="Heat-shock cognate protein, ATPase"/>
    <property type="match status" value="1"/>
</dbReference>
<evidence type="ECO:0000313" key="7">
    <source>
        <dbReference type="Proteomes" id="UP000198584"/>
    </source>
</evidence>
<dbReference type="STRING" id="571932.SAMN05421743_102390"/>
<dbReference type="PROSITE" id="PS51677">
    <property type="entry name" value="NODB"/>
    <property type="match status" value="1"/>
</dbReference>
<evidence type="ECO:0000256" key="1">
    <source>
        <dbReference type="ARBA" id="ARBA00022723"/>
    </source>
</evidence>
<dbReference type="InterPro" id="IPR021729">
    <property type="entry name" value="DUF3298"/>
</dbReference>
<keyword evidence="2" id="KW-0378">Hydrolase</keyword>
<dbReference type="PROSITE" id="PS51257">
    <property type="entry name" value="PROKAR_LIPOPROTEIN"/>
    <property type="match status" value="1"/>
</dbReference>
<feature type="chain" id="PRO_5038938024" evidence="4">
    <location>
        <begin position="23"/>
        <end position="476"/>
    </location>
</feature>
<dbReference type="Gene3D" id="3.30.565.40">
    <property type="entry name" value="Fervidobacterium nodosum Rt17-B1 like"/>
    <property type="match status" value="1"/>
</dbReference>
<dbReference type="GO" id="GO:0016020">
    <property type="term" value="C:membrane"/>
    <property type="evidence" value="ECO:0007669"/>
    <property type="project" value="TreeGrafter"/>
</dbReference>
<dbReference type="InterPro" id="IPR011330">
    <property type="entry name" value="Glyco_hydro/deAcase_b/a-brl"/>
</dbReference>
<dbReference type="Pfam" id="PF11738">
    <property type="entry name" value="DUF3298"/>
    <property type="match status" value="1"/>
</dbReference>
<dbReference type="EMBL" id="FNQR01000002">
    <property type="protein sequence ID" value="SEA07946.1"/>
    <property type="molecule type" value="Genomic_DNA"/>
</dbReference>
<dbReference type="InterPro" id="IPR002509">
    <property type="entry name" value="NODB_dom"/>
</dbReference>
<evidence type="ECO:0000259" key="5">
    <source>
        <dbReference type="PROSITE" id="PS51677"/>
    </source>
</evidence>
<keyword evidence="7" id="KW-1185">Reference proteome</keyword>
<dbReference type="GO" id="GO:0005975">
    <property type="term" value="P:carbohydrate metabolic process"/>
    <property type="evidence" value="ECO:0007669"/>
    <property type="project" value="InterPro"/>
</dbReference>
<evidence type="ECO:0000313" key="6">
    <source>
        <dbReference type="EMBL" id="SEA07946.1"/>
    </source>
</evidence>
<keyword evidence="4" id="KW-0732">Signal</keyword>
<feature type="signal peptide" evidence="4">
    <location>
        <begin position="1"/>
        <end position="22"/>
    </location>
</feature>
<evidence type="ECO:0000256" key="4">
    <source>
        <dbReference type="SAM" id="SignalP"/>
    </source>
</evidence>
<reference evidence="6 7" key="1">
    <citation type="submission" date="2016-10" db="EMBL/GenBank/DDBJ databases">
        <authorList>
            <person name="de Groot N.N."/>
        </authorList>
    </citation>
    <scope>NUCLEOTIDE SEQUENCE [LARGE SCALE GENOMIC DNA]</scope>
    <source>
        <strain evidence="6 7">CCM7597</strain>
    </source>
</reference>
<dbReference type="SUPFAM" id="SSF88713">
    <property type="entry name" value="Glycoside hydrolase/deacetylase"/>
    <property type="match status" value="1"/>
</dbReference>
<dbReference type="InterPro" id="IPR037126">
    <property type="entry name" value="PdaC/RsiV-like_sf"/>
</dbReference>
<accession>A0A1H3Y8I4</accession>
<protein>
    <submittedName>
        <fullName evidence="6">Peptidoglycan/xylan/chitin deacetylase, PgdA/CDA1 family</fullName>
    </submittedName>
</protein>
<name>A0A1H3Y8I4_9BACI</name>
<keyword evidence="1" id="KW-0479">Metal-binding</keyword>
<gene>
    <name evidence="6" type="ORF">SAMN05421743_102390</name>
</gene>
<dbReference type="AlphaFoldDB" id="A0A1H3Y8I4"/>
<organism evidence="6 7">
    <name type="scientific">Thalassobacillus cyri</name>
    <dbReference type="NCBI Taxonomy" id="571932"/>
    <lineage>
        <taxon>Bacteria</taxon>
        <taxon>Bacillati</taxon>
        <taxon>Bacillota</taxon>
        <taxon>Bacilli</taxon>
        <taxon>Bacillales</taxon>
        <taxon>Bacillaceae</taxon>
        <taxon>Thalassobacillus</taxon>
    </lineage>
</organism>
<dbReference type="PANTHER" id="PTHR10587:SF133">
    <property type="entry name" value="CHITIN DEACETYLASE 1-RELATED"/>
    <property type="match status" value="1"/>
</dbReference>
<dbReference type="Pfam" id="PF01522">
    <property type="entry name" value="Polysacc_deac_1"/>
    <property type="match status" value="1"/>
</dbReference>
<evidence type="ECO:0000256" key="2">
    <source>
        <dbReference type="ARBA" id="ARBA00022801"/>
    </source>
</evidence>
<feature type="compositionally biased region" description="Polar residues" evidence="3">
    <location>
        <begin position="255"/>
        <end position="269"/>
    </location>
</feature>
<dbReference type="PANTHER" id="PTHR10587">
    <property type="entry name" value="GLYCOSYL TRANSFERASE-RELATED"/>
    <property type="match status" value="1"/>
</dbReference>
<proteinExistence type="predicted"/>
<dbReference type="Gene3D" id="3.20.20.370">
    <property type="entry name" value="Glycoside hydrolase/deacetylase"/>
    <property type="match status" value="1"/>
</dbReference>
<dbReference type="Proteomes" id="UP000198584">
    <property type="component" value="Unassembled WGS sequence"/>
</dbReference>